<sequence length="90" mass="10704">MSDTKHYQAVLLLLDHFDKLLDCMSLIYNRSMCFSILSRPSFFALVSSDADILVTLKFKQCNFIINRFKIIEKILTNMEIKWKRTFPKKH</sequence>
<gene>
    <name evidence="1" type="ORF">FNO190_0095</name>
</gene>
<organism evidence="1 2">
    <name type="scientific">Francisella orientalis</name>
    <dbReference type="NCBI Taxonomy" id="299583"/>
    <lineage>
        <taxon>Bacteria</taxon>
        <taxon>Pseudomonadati</taxon>
        <taxon>Pseudomonadota</taxon>
        <taxon>Gammaproteobacteria</taxon>
        <taxon>Thiotrichales</taxon>
        <taxon>Francisellaceae</taxon>
        <taxon>Francisella</taxon>
    </lineage>
</organism>
<dbReference type="Proteomes" id="UP000035930">
    <property type="component" value="Chromosome"/>
</dbReference>
<keyword evidence="2" id="KW-1185">Reference proteome</keyword>
<name>A0ABN4H7P6_9GAMM</name>
<evidence type="ECO:0000313" key="1">
    <source>
        <dbReference type="EMBL" id="AKN87978.1"/>
    </source>
</evidence>
<accession>A0ABN4H7P6</accession>
<reference evidence="1" key="1">
    <citation type="submission" date="2017-08" db="EMBL/GenBank/DDBJ databases">
        <title>Complete Genome Sequence of Francisella noatunensis subsp. orientalis strain FNO190.</title>
        <authorList>
            <person name="Pereira F.L."/>
            <person name="Goncalves L.A."/>
            <person name="Guilherme T.C."/>
            <person name="Soares S.C."/>
            <person name="Dorella F.A."/>
            <person name="Carvalho A.F."/>
            <person name="Leibowitz M.P."/>
            <person name="Leal C.A.G."/>
            <person name="Azevedo V.A.C."/>
            <person name="Figueiredo H.C.P."/>
        </authorList>
    </citation>
    <scope>NUCLEOTIDE SEQUENCE</scope>
    <source>
        <strain evidence="1">FNO190</strain>
    </source>
</reference>
<dbReference type="EMBL" id="CP011923">
    <property type="protein sequence ID" value="AKN87978.1"/>
    <property type="molecule type" value="Genomic_DNA"/>
</dbReference>
<protein>
    <submittedName>
        <fullName evidence="1">Serpentine type 7TM GPCR chemoreceptor</fullName>
    </submittedName>
</protein>
<proteinExistence type="predicted"/>
<evidence type="ECO:0000313" key="2">
    <source>
        <dbReference type="Proteomes" id="UP000035930"/>
    </source>
</evidence>